<evidence type="ECO:0000313" key="13">
    <source>
        <dbReference type="Proteomes" id="UP000245884"/>
    </source>
</evidence>
<evidence type="ECO:0000256" key="6">
    <source>
        <dbReference type="ARBA" id="ARBA00022771"/>
    </source>
</evidence>
<dbReference type="PANTHER" id="PTHR46095">
    <property type="entry name" value="ZINC FINGER PROTEIN 593"/>
    <property type="match status" value="1"/>
</dbReference>
<keyword evidence="13" id="KW-1185">Reference proteome</keyword>
<dbReference type="Gene3D" id="3.30.160.60">
    <property type="entry name" value="Classic Zinc Finger"/>
    <property type="match status" value="1"/>
</dbReference>
<protein>
    <recommendedName>
        <fullName evidence="11">C2H2-type domain-containing protein</fullName>
    </recommendedName>
</protein>
<comment type="similarity">
    <text evidence="9">Belongs to the ZNF593/BUD20 C2H2-type zinc-finger protein family.</text>
</comment>
<dbReference type="Pfam" id="PF12171">
    <property type="entry name" value="zf-C2H2_jaz"/>
    <property type="match status" value="1"/>
</dbReference>
<evidence type="ECO:0000256" key="2">
    <source>
        <dbReference type="ARBA" id="ARBA00004496"/>
    </source>
</evidence>
<feature type="compositionally biased region" description="Basic residues" evidence="10">
    <location>
        <begin position="78"/>
        <end position="90"/>
    </location>
</feature>
<evidence type="ECO:0000256" key="5">
    <source>
        <dbReference type="ARBA" id="ARBA00022723"/>
    </source>
</evidence>
<feature type="compositionally biased region" description="Basic residues" evidence="10">
    <location>
        <begin position="1"/>
        <end position="13"/>
    </location>
</feature>
<reference evidence="12 13" key="1">
    <citation type="journal article" date="2018" name="Mol. Biol. Evol.">
        <title>Broad Genomic Sampling Reveals a Smut Pathogenic Ancestry of the Fungal Clade Ustilaginomycotina.</title>
        <authorList>
            <person name="Kijpornyongpan T."/>
            <person name="Mondo S.J."/>
            <person name="Barry K."/>
            <person name="Sandor L."/>
            <person name="Lee J."/>
            <person name="Lipzen A."/>
            <person name="Pangilinan J."/>
            <person name="LaButti K."/>
            <person name="Hainaut M."/>
            <person name="Henrissat B."/>
            <person name="Grigoriev I.V."/>
            <person name="Spatafora J.W."/>
            <person name="Aime M.C."/>
        </authorList>
    </citation>
    <scope>NUCLEOTIDE SEQUENCE [LARGE SCALE GENOMIC DNA]</scope>
    <source>
        <strain evidence="12 13">MCA 5214</strain>
    </source>
</reference>
<keyword evidence="6" id="KW-0863">Zinc-finger</keyword>
<gene>
    <name evidence="12" type="ORF">BDZ90DRAFT_229668</name>
</gene>
<dbReference type="OrthoDB" id="24683at2759"/>
<evidence type="ECO:0000256" key="7">
    <source>
        <dbReference type="ARBA" id="ARBA00022833"/>
    </source>
</evidence>
<keyword evidence="7" id="KW-0862">Zinc</keyword>
<evidence type="ECO:0000256" key="4">
    <source>
        <dbReference type="ARBA" id="ARBA00022517"/>
    </source>
</evidence>
<comment type="subcellular location">
    <subcellularLocation>
        <location evidence="2">Cytoplasm</location>
    </subcellularLocation>
    <subcellularLocation>
        <location evidence="1">Nucleus</location>
    </subcellularLocation>
</comment>
<dbReference type="GeneID" id="37026984"/>
<dbReference type="PANTHER" id="PTHR46095:SF1">
    <property type="entry name" value="ZINC FINGER PROTEIN 593"/>
    <property type="match status" value="1"/>
</dbReference>
<dbReference type="STRING" id="1569628.A0A316UZE3"/>
<dbReference type="GO" id="GO:0005737">
    <property type="term" value="C:cytoplasm"/>
    <property type="evidence" value="ECO:0007669"/>
    <property type="project" value="UniProtKB-SubCell"/>
</dbReference>
<proteinExistence type="inferred from homology"/>
<dbReference type="Proteomes" id="UP000245884">
    <property type="component" value="Unassembled WGS sequence"/>
</dbReference>
<keyword evidence="8" id="KW-0539">Nucleus</keyword>
<evidence type="ECO:0000256" key="9">
    <source>
        <dbReference type="ARBA" id="ARBA00038064"/>
    </source>
</evidence>
<feature type="domain" description="C2H2-type" evidence="11">
    <location>
        <begin position="63"/>
        <end position="85"/>
    </location>
</feature>
<evidence type="ECO:0000256" key="1">
    <source>
        <dbReference type="ARBA" id="ARBA00004123"/>
    </source>
</evidence>
<sequence>MGRIRHKRTHHARRDVSRAARTRARKLDQDQVHSNLSDPTKRSALENPQDLDMEVAGLGAYYCIPCDRHFPSDEAREVHRRSKLHKRVEKKVKEEEPYTGAEAYRAAGIGIDNRQRTAKN</sequence>
<evidence type="ECO:0000259" key="11">
    <source>
        <dbReference type="PROSITE" id="PS00028"/>
    </source>
</evidence>
<dbReference type="PROSITE" id="PS00028">
    <property type="entry name" value="ZINC_FINGER_C2H2_1"/>
    <property type="match status" value="1"/>
</dbReference>
<dbReference type="InterPro" id="IPR036236">
    <property type="entry name" value="Znf_C2H2_sf"/>
</dbReference>
<evidence type="ECO:0000313" key="12">
    <source>
        <dbReference type="EMBL" id="PWN30656.1"/>
    </source>
</evidence>
<dbReference type="AlphaFoldDB" id="A0A316UZE3"/>
<feature type="region of interest" description="Disordered" evidence="10">
    <location>
        <begin position="73"/>
        <end position="100"/>
    </location>
</feature>
<organism evidence="12 13">
    <name type="scientific">Jaminaea rosea</name>
    <dbReference type="NCBI Taxonomy" id="1569628"/>
    <lineage>
        <taxon>Eukaryota</taxon>
        <taxon>Fungi</taxon>
        <taxon>Dikarya</taxon>
        <taxon>Basidiomycota</taxon>
        <taxon>Ustilaginomycotina</taxon>
        <taxon>Exobasidiomycetes</taxon>
        <taxon>Microstromatales</taxon>
        <taxon>Microstromatales incertae sedis</taxon>
        <taxon>Jaminaea</taxon>
    </lineage>
</organism>
<dbReference type="RefSeq" id="XP_025365268.1">
    <property type="nucleotide sequence ID" value="XM_025505161.1"/>
</dbReference>
<evidence type="ECO:0000256" key="8">
    <source>
        <dbReference type="ARBA" id="ARBA00023242"/>
    </source>
</evidence>
<evidence type="ECO:0000256" key="10">
    <source>
        <dbReference type="SAM" id="MobiDB-lite"/>
    </source>
</evidence>
<keyword evidence="4" id="KW-0690">Ribosome biogenesis</keyword>
<keyword evidence="3" id="KW-0963">Cytoplasm</keyword>
<dbReference type="InterPro" id="IPR013087">
    <property type="entry name" value="Znf_C2H2_type"/>
</dbReference>
<dbReference type="GO" id="GO:0005634">
    <property type="term" value="C:nucleus"/>
    <property type="evidence" value="ECO:0007669"/>
    <property type="project" value="UniProtKB-SubCell"/>
</dbReference>
<dbReference type="EMBL" id="KZ819662">
    <property type="protein sequence ID" value="PWN30656.1"/>
    <property type="molecule type" value="Genomic_DNA"/>
</dbReference>
<keyword evidence="5" id="KW-0479">Metal-binding</keyword>
<dbReference type="GO" id="GO:0008270">
    <property type="term" value="F:zinc ion binding"/>
    <property type="evidence" value="ECO:0007669"/>
    <property type="project" value="UniProtKB-KW"/>
</dbReference>
<dbReference type="InterPro" id="IPR051879">
    <property type="entry name" value="C2H2-ZF_Maturation_Protein"/>
</dbReference>
<dbReference type="InterPro" id="IPR022755">
    <property type="entry name" value="Znf_C2H2_jaz"/>
</dbReference>
<evidence type="ECO:0000256" key="3">
    <source>
        <dbReference type="ARBA" id="ARBA00022490"/>
    </source>
</evidence>
<dbReference type="SUPFAM" id="SSF57667">
    <property type="entry name" value="beta-beta-alpha zinc fingers"/>
    <property type="match status" value="1"/>
</dbReference>
<name>A0A316UZE3_9BASI</name>
<feature type="non-terminal residue" evidence="12">
    <location>
        <position position="120"/>
    </location>
</feature>
<feature type="region of interest" description="Disordered" evidence="10">
    <location>
        <begin position="1"/>
        <end position="49"/>
    </location>
</feature>
<dbReference type="GO" id="GO:0042254">
    <property type="term" value="P:ribosome biogenesis"/>
    <property type="evidence" value="ECO:0007669"/>
    <property type="project" value="UniProtKB-KW"/>
</dbReference>
<accession>A0A316UZE3</accession>